<name>A0A3P6F8G2_BRAOL</name>
<proteinExistence type="predicted"/>
<sequence length="201" mass="20989">MATLLHEKLVASCVEPKVFGGTRISGQLNHVNHQLHAVAPKVFTFNFMAGSFIAFDGEMTRLTDAELAAPSPVEAFSIQLLFKASALRISRIFDSNQCPPLPNFAGNGGANNLGDDMPGAEAVKAQPSSNVTNVVPLNHTGMVACSITEEATGASSCSVVEPVSGGVTADGAQLPEDVDVVKNNAMVSFPALGMSKLNARY</sequence>
<reference evidence="1" key="1">
    <citation type="submission" date="2018-11" db="EMBL/GenBank/DDBJ databases">
        <authorList>
            <consortium name="Genoscope - CEA"/>
            <person name="William W."/>
        </authorList>
    </citation>
    <scope>NUCLEOTIDE SEQUENCE</scope>
</reference>
<dbReference type="EMBL" id="LR031877">
    <property type="protein sequence ID" value="VDD45826.1"/>
    <property type="molecule type" value="Genomic_DNA"/>
</dbReference>
<dbReference type="AlphaFoldDB" id="A0A3P6F8G2"/>
<accession>A0A3P6F8G2</accession>
<gene>
    <name evidence="1" type="ORF">BOLC5T33373H</name>
</gene>
<organism evidence="1">
    <name type="scientific">Brassica oleracea</name>
    <name type="common">Wild cabbage</name>
    <dbReference type="NCBI Taxonomy" id="3712"/>
    <lineage>
        <taxon>Eukaryota</taxon>
        <taxon>Viridiplantae</taxon>
        <taxon>Streptophyta</taxon>
        <taxon>Embryophyta</taxon>
        <taxon>Tracheophyta</taxon>
        <taxon>Spermatophyta</taxon>
        <taxon>Magnoliopsida</taxon>
        <taxon>eudicotyledons</taxon>
        <taxon>Gunneridae</taxon>
        <taxon>Pentapetalae</taxon>
        <taxon>rosids</taxon>
        <taxon>malvids</taxon>
        <taxon>Brassicales</taxon>
        <taxon>Brassicaceae</taxon>
        <taxon>Brassiceae</taxon>
        <taxon>Brassica</taxon>
    </lineage>
</organism>
<evidence type="ECO:0000313" key="1">
    <source>
        <dbReference type="EMBL" id="VDD45826.1"/>
    </source>
</evidence>
<protein>
    <submittedName>
        <fullName evidence="1">Uncharacterized protein</fullName>
    </submittedName>
</protein>